<feature type="compositionally biased region" description="Low complexity" evidence="1">
    <location>
        <begin position="430"/>
        <end position="472"/>
    </location>
</feature>
<dbReference type="Proteomes" id="UP001447188">
    <property type="component" value="Unassembled WGS sequence"/>
</dbReference>
<dbReference type="InterPro" id="IPR029005">
    <property type="entry name" value="LIM-bd/SEUSS"/>
</dbReference>
<evidence type="ECO:0000313" key="2">
    <source>
        <dbReference type="EMBL" id="KAL0640778.1"/>
    </source>
</evidence>
<dbReference type="PANTHER" id="PTHR10378">
    <property type="entry name" value="LIM DOMAIN-BINDING PROTEIN"/>
    <property type="match status" value="1"/>
</dbReference>
<accession>A0ABR3GY86</accession>
<feature type="region of interest" description="Disordered" evidence="1">
    <location>
        <begin position="351"/>
        <end position="375"/>
    </location>
</feature>
<evidence type="ECO:0008006" key="4">
    <source>
        <dbReference type="Google" id="ProtNLM"/>
    </source>
</evidence>
<gene>
    <name evidence="2" type="ORF">Q9L58_000085</name>
</gene>
<feature type="compositionally biased region" description="Low complexity" evidence="1">
    <location>
        <begin position="555"/>
        <end position="566"/>
    </location>
</feature>
<evidence type="ECO:0000256" key="1">
    <source>
        <dbReference type="SAM" id="MobiDB-lite"/>
    </source>
</evidence>
<name>A0ABR3GY86_9PEZI</name>
<organism evidence="2 3">
    <name type="scientific">Discina gigas</name>
    <dbReference type="NCBI Taxonomy" id="1032678"/>
    <lineage>
        <taxon>Eukaryota</taxon>
        <taxon>Fungi</taxon>
        <taxon>Dikarya</taxon>
        <taxon>Ascomycota</taxon>
        <taxon>Pezizomycotina</taxon>
        <taxon>Pezizomycetes</taxon>
        <taxon>Pezizales</taxon>
        <taxon>Discinaceae</taxon>
        <taxon>Discina</taxon>
    </lineage>
</organism>
<dbReference type="EMBL" id="JBBBZM010000001">
    <property type="protein sequence ID" value="KAL0640778.1"/>
    <property type="molecule type" value="Genomic_DNA"/>
</dbReference>
<proteinExistence type="predicted"/>
<dbReference type="Pfam" id="PF01803">
    <property type="entry name" value="LIM_bind"/>
    <property type="match status" value="1"/>
</dbReference>
<protein>
    <recommendedName>
        <fullName evidence="4">LIM-domain binding protein-domain-containing protein</fullName>
    </recommendedName>
</protein>
<evidence type="ECO:0000313" key="3">
    <source>
        <dbReference type="Proteomes" id="UP001447188"/>
    </source>
</evidence>
<feature type="region of interest" description="Disordered" evidence="1">
    <location>
        <begin position="430"/>
        <end position="624"/>
    </location>
</feature>
<reference evidence="2 3" key="1">
    <citation type="submission" date="2024-02" db="EMBL/GenBank/DDBJ databases">
        <title>Discinaceae phylogenomics.</title>
        <authorList>
            <person name="Dirks A.C."/>
            <person name="James T.Y."/>
        </authorList>
    </citation>
    <scope>NUCLEOTIDE SEQUENCE [LARGE SCALE GENOMIC DNA]</scope>
    <source>
        <strain evidence="2 3">ACD0624</strain>
    </source>
</reference>
<feature type="compositionally biased region" description="Polar residues" evidence="1">
    <location>
        <begin position="567"/>
        <end position="577"/>
    </location>
</feature>
<feature type="compositionally biased region" description="Gly residues" evidence="1">
    <location>
        <begin position="473"/>
        <end position="484"/>
    </location>
</feature>
<keyword evidence="3" id="KW-1185">Reference proteome</keyword>
<feature type="compositionally biased region" description="Gly residues" evidence="1">
    <location>
        <begin position="521"/>
        <end position="530"/>
    </location>
</feature>
<comment type="caution">
    <text evidence="2">The sequence shown here is derived from an EMBL/GenBank/DDBJ whole genome shotgun (WGS) entry which is preliminary data.</text>
</comment>
<sequence>MLGIHPGQAQMAQIQQQQQLLVQAQQRQRAQQQQQHAMMNGINVGVGNPGMIFQGQNGSPQVRGGLPNGLYAGGPPGGVPANMGGYGAGNPQMRGNVSLPPHIHQQLQQAQHQQQQAQQQQQQQMVAQQLAMSQANAAANAQASPMGMASHPQMSMQNGLVAQQQAVLVAQARAQQQAQQQPQSLRGASVLKLHQFCSHLAAFETGRQLNDINHWRRFVQEFYSPGGVMRQALWNSTTRETKQFEITTQVLARYYFTLFESGIRNVQIILENTRETVLPNQGHIVDSPKTSFIYWFENGCHLVATGALKATFNPNSQMEALDFQTCEHADYVPRSIVNQLISANEDALIKSSPDSKSLGKRPSQQRHVDIPENPVSPYGVPTTVFRCLEIAETISQMRDLFNFSHANAQLTPRQALHAIVSQQQQQVQQQHQLAQQHAQHTAMQQHAAMQQQQQQQAAHANAVAQGMQAQQGHPGGPGGPGMPHGPGQQHPVMAGGLPIGLTRSPSANEIRMGVPPSPHISGGGVGGGPGTAPSPAQNHIQAPGLVQQHSQQGHPTSNPSSQTSTTVGSANTSPNQTTKRRRASTTSEVKQDESGDGIGVNGNTNNKIKQSPRVAGNKRLKTNS</sequence>